<dbReference type="Proteomes" id="UP000014760">
    <property type="component" value="Unassembled WGS sequence"/>
</dbReference>
<dbReference type="FunFam" id="3.30.230.10:FF:000002">
    <property type="entry name" value="30S ribosomal protein S5"/>
    <property type="match status" value="1"/>
</dbReference>
<dbReference type="InterPro" id="IPR000851">
    <property type="entry name" value="Ribosomal_uS5"/>
</dbReference>
<dbReference type="AlphaFoldDB" id="R7V275"/>
<evidence type="ECO:0000256" key="3">
    <source>
        <dbReference type="ARBA" id="ARBA00022980"/>
    </source>
</evidence>
<dbReference type="InterPro" id="IPR005324">
    <property type="entry name" value="Ribosomal_uS5_C"/>
</dbReference>
<dbReference type="PANTHER" id="PTHR48277:SF1">
    <property type="entry name" value="MITOCHONDRIAL RIBOSOMAL PROTEIN S5"/>
    <property type="match status" value="1"/>
</dbReference>
<feature type="region of interest" description="Disordered" evidence="10">
    <location>
        <begin position="75"/>
        <end position="94"/>
    </location>
</feature>
<sequence>MAASLRVVCSKSFQFNSLNYAVCRGLSNLSISRTSGLLIPSEPQKPQPQRQLGFLTELNQESLWGGVTGVSNAGRKRGRAKRVGRAQDINLNKGRPLGSGRDNILWPGLNTPVLKHSVINKISQVPVNPERDERLAKIREQHSGFKRSAPPPLVRGWTGARMGGKSIGQPEAVGDYEFEGFDSRVLEIRMVANMTGTIGRKRRFSSFICVGNGNGIAGFGSGKSKNMAAAMRVGKNRAAQNLMYIPLFEGHTVYHDMFVKYHKSKIFIHKKEKGYGLKCHRALKTLCQMIGIKDLHVRVEGSTKNIRAITKGFFDALNNQENHQDLANRTGYHIVERRKERDYFPTVVASPVDREVKQERMTNEEEDIELDYERLYHGGRSEYKHPPRKQFYEKTVGWRRRYAREHKARNQRHLTLLKLSGLVPKHFPSTQNSAAAVASDAN</sequence>
<dbReference type="Pfam" id="PF03719">
    <property type="entry name" value="Ribosomal_S5_C"/>
    <property type="match status" value="1"/>
</dbReference>
<dbReference type="EnsemblMetazoa" id="CapteT156921">
    <property type="protein sequence ID" value="CapteP156921"/>
    <property type="gene ID" value="CapteG156921"/>
</dbReference>
<dbReference type="EMBL" id="KB295847">
    <property type="protein sequence ID" value="ELU12582.1"/>
    <property type="molecule type" value="Genomic_DNA"/>
</dbReference>
<dbReference type="FunFam" id="3.30.160.20:FF:000022">
    <property type="entry name" value="28S ribosomal protein S5, mitochondrial"/>
    <property type="match status" value="1"/>
</dbReference>
<evidence type="ECO:0000256" key="10">
    <source>
        <dbReference type="SAM" id="MobiDB-lite"/>
    </source>
</evidence>
<comment type="similarity">
    <text evidence="2 9">Belongs to the universal ribosomal protein uS5 family.</text>
</comment>
<dbReference type="InterPro" id="IPR014721">
    <property type="entry name" value="Ribsml_uS5_D2-typ_fold_subgr"/>
</dbReference>
<dbReference type="PANTHER" id="PTHR48277">
    <property type="entry name" value="MITOCHONDRIAL RIBOSOMAL PROTEIN S5"/>
    <property type="match status" value="1"/>
</dbReference>
<dbReference type="GO" id="GO:0005743">
    <property type="term" value="C:mitochondrial inner membrane"/>
    <property type="evidence" value="ECO:0007669"/>
    <property type="project" value="UniProtKB-ARBA"/>
</dbReference>
<evidence type="ECO:0000256" key="4">
    <source>
        <dbReference type="ARBA" id="ARBA00023128"/>
    </source>
</evidence>
<reference evidence="14" key="1">
    <citation type="submission" date="2012-12" db="EMBL/GenBank/DDBJ databases">
        <authorList>
            <person name="Hellsten U."/>
            <person name="Grimwood J."/>
            <person name="Chapman J.A."/>
            <person name="Shapiro H."/>
            <person name="Aerts A."/>
            <person name="Otillar R.P."/>
            <person name="Terry A.Y."/>
            <person name="Boore J.L."/>
            <person name="Simakov O."/>
            <person name="Marletaz F."/>
            <person name="Cho S.-J."/>
            <person name="Edsinger-Gonzales E."/>
            <person name="Havlak P."/>
            <person name="Kuo D.-H."/>
            <person name="Larsson T."/>
            <person name="Lv J."/>
            <person name="Arendt D."/>
            <person name="Savage R."/>
            <person name="Osoegawa K."/>
            <person name="de Jong P."/>
            <person name="Lindberg D.R."/>
            <person name="Seaver E.C."/>
            <person name="Weisblat D.A."/>
            <person name="Putnam N.H."/>
            <person name="Grigoriev I.V."/>
            <person name="Rokhsar D.S."/>
        </authorList>
    </citation>
    <scope>NUCLEOTIDE SEQUENCE</scope>
    <source>
        <strain evidence="14">I ESC-2004</strain>
    </source>
</reference>
<feature type="domain" description="S5 DRBM" evidence="11">
    <location>
        <begin position="181"/>
        <end position="245"/>
    </location>
</feature>
<dbReference type="PROSITE" id="PS50881">
    <property type="entry name" value="S5_DSRBD"/>
    <property type="match status" value="1"/>
</dbReference>
<dbReference type="InterPro" id="IPR013810">
    <property type="entry name" value="Ribosomal_uS5_N"/>
</dbReference>
<dbReference type="Gene3D" id="3.30.230.10">
    <property type="match status" value="1"/>
</dbReference>
<dbReference type="HOGENOM" id="CLU_050434_1_0_1"/>
<dbReference type="OMA" id="LICHRAI"/>
<dbReference type="OrthoDB" id="309483at2759"/>
<evidence type="ECO:0000313" key="12">
    <source>
        <dbReference type="EMBL" id="ELU12582.1"/>
    </source>
</evidence>
<evidence type="ECO:0000256" key="2">
    <source>
        <dbReference type="ARBA" id="ARBA00008945"/>
    </source>
</evidence>
<dbReference type="Pfam" id="PF00333">
    <property type="entry name" value="Ribosomal_S5"/>
    <property type="match status" value="1"/>
</dbReference>
<gene>
    <name evidence="12" type="ORF">CAPTEDRAFT_156921</name>
</gene>
<keyword evidence="3 8" id="KW-0689">Ribosomal protein</keyword>
<keyword evidence="5 8" id="KW-0687">Ribonucleoprotein</keyword>
<evidence type="ECO:0000256" key="9">
    <source>
        <dbReference type="RuleBase" id="RU003823"/>
    </source>
</evidence>
<dbReference type="GO" id="GO:0006412">
    <property type="term" value="P:translation"/>
    <property type="evidence" value="ECO:0007669"/>
    <property type="project" value="InterPro"/>
</dbReference>
<proteinExistence type="inferred from homology"/>
<evidence type="ECO:0000256" key="5">
    <source>
        <dbReference type="ARBA" id="ARBA00023274"/>
    </source>
</evidence>
<dbReference type="GO" id="GO:0003723">
    <property type="term" value="F:RNA binding"/>
    <property type="evidence" value="ECO:0007669"/>
    <property type="project" value="InterPro"/>
</dbReference>
<evidence type="ECO:0000256" key="1">
    <source>
        <dbReference type="ARBA" id="ARBA00004173"/>
    </source>
</evidence>
<dbReference type="Gene3D" id="3.30.160.20">
    <property type="match status" value="1"/>
</dbReference>
<keyword evidence="14" id="KW-1185">Reference proteome</keyword>
<dbReference type="EMBL" id="AMQN01005378">
    <property type="status" value="NOT_ANNOTATED_CDS"/>
    <property type="molecule type" value="Genomic_DNA"/>
</dbReference>
<evidence type="ECO:0000259" key="11">
    <source>
        <dbReference type="PROSITE" id="PS50881"/>
    </source>
</evidence>
<organism evidence="12">
    <name type="scientific">Capitella teleta</name>
    <name type="common">Polychaete worm</name>
    <dbReference type="NCBI Taxonomy" id="283909"/>
    <lineage>
        <taxon>Eukaryota</taxon>
        <taxon>Metazoa</taxon>
        <taxon>Spiralia</taxon>
        <taxon>Lophotrochozoa</taxon>
        <taxon>Annelida</taxon>
        <taxon>Polychaeta</taxon>
        <taxon>Sedentaria</taxon>
        <taxon>Scolecida</taxon>
        <taxon>Capitellidae</taxon>
        <taxon>Capitella</taxon>
    </lineage>
</organism>
<dbReference type="FunCoup" id="R7V275">
    <property type="interactions" value="437"/>
</dbReference>
<evidence type="ECO:0000256" key="8">
    <source>
        <dbReference type="PROSITE-ProRule" id="PRU00268"/>
    </source>
</evidence>
<dbReference type="Pfam" id="PF21251">
    <property type="entry name" value="Ribosomal_uS5m_N"/>
    <property type="match status" value="1"/>
</dbReference>
<dbReference type="STRING" id="283909.R7V275"/>
<evidence type="ECO:0000256" key="6">
    <source>
        <dbReference type="ARBA" id="ARBA00039335"/>
    </source>
</evidence>
<dbReference type="InterPro" id="IPR020568">
    <property type="entry name" value="Ribosomal_Su5_D2-typ_SF"/>
</dbReference>
<reference evidence="13" key="3">
    <citation type="submission" date="2015-06" db="UniProtKB">
        <authorList>
            <consortium name="EnsemblMetazoa"/>
        </authorList>
    </citation>
    <scope>IDENTIFICATION</scope>
</reference>
<keyword evidence="4" id="KW-0496">Mitochondrion</keyword>
<comment type="subcellular location">
    <subcellularLocation>
        <location evidence="1">Mitochondrion</location>
    </subcellularLocation>
</comment>
<evidence type="ECO:0000313" key="13">
    <source>
        <dbReference type="EnsemblMetazoa" id="CapteP156921"/>
    </source>
</evidence>
<dbReference type="SUPFAM" id="SSF54768">
    <property type="entry name" value="dsRNA-binding domain-like"/>
    <property type="match status" value="1"/>
</dbReference>
<name>R7V275_CAPTE</name>
<feature type="compositionally biased region" description="Basic residues" evidence="10">
    <location>
        <begin position="75"/>
        <end position="84"/>
    </location>
</feature>
<dbReference type="GO" id="GO:0005763">
    <property type="term" value="C:mitochondrial small ribosomal subunit"/>
    <property type="evidence" value="ECO:0007669"/>
    <property type="project" value="UniProtKB-ARBA"/>
</dbReference>
<dbReference type="SUPFAM" id="SSF54211">
    <property type="entry name" value="Ribosomal protein S5 domain 2-like"/>
    <property type="match status" value="1"/>
</dbReference>
<reference evidence="12 14" key="2">
    <citation type="journal article" date="2013" name="Nature">
        <title>Insights into bilaterian evolution from three spiralian genomes.</title>
        <authorList>
            <person name="Simakov O."/>
            <person name="Marletaz F."/>
            <person name="Cho S.J."/>
            <person name="Edsinger-Gonzales E."/>
            <person name="Havlak P."/>
            <person name="Hellsten U."/>
            <person name="Kuo D.H."/>
            <person name="Larsson T."/>
            <person name="Lv J."/>
            <person name="Arendt D."/>
            <person name="Savage R."/>
            <person name="Osoegawa K."/>
            <person name="de Jong P."/>
            <person name="Grimwood J."/>
            <person name="Chapman J.A."/>
            <person name="Shapiro H."/>
            <person name="Aerts A."/>
            <person name="Otillar R.P."/>
            <person name="Terry A.Y."/>
            <person name="Boore J.L."/>
            <person name="Grigoriev I.V."/>
            <person name="Lindberg D.R."/>
            <person name="Seaver E.C."/>
            <person name="Weisblat D.A."/>
            <person name="Putnam N.H."/>
            <person name="Rokhsar D.S."/>
        </authorList>
    </citation>
    <scope>NUCLEOTIDE SEQUENCE</scope>
    <source>
        <strain evidence="12 14">I ESC-2004</strain>
    </source>
</reference>
<dbReference type="InterPro" id="IPR048584">
    <property type="entry name" value="Ribosomal_uS5m_N"/>
</dbReference>
<accession>R7V275</accession>
<evidence type="ECO:0000313" key="14">
    <source>
        <dbReference type="Proteomes" id="UP000014760"/>
    </source>
</evidence>
<protein>
    <recommendedName>
        <fullName evidence="6">Small ribosomal subunit protein uS5m</fullName>
    </recommendedName>
    <alternativeName>
        <fullName evidence="7">28S ribosomal protein S5, mitochondrial</fullName>
    </alternativeName>
</protein>
<dbReference type="GO" id="GO:0003735">
    <property type="term" value="F:structural constituent of ribosome"/>
    <property type="evidence" value="ECO:0007669"/>
    <property type="project" value="UniProtKB-UniRule"/>
</dbReference>
<evidence type="ECO:0000256" key="7">
    <source>
        <dbReference type="ARBA" id="ARBA00041606"/>
    </source>
</evidence>